<organism evidence="6 7">
    <name type="scientific">Bifidobacterium aemilianum</name>
    <dbReference type="NCBI Taxonomy" id="2493120"/>
    <lineage>
        <taxon>Bacteria</taxon>
        <taxon>Bacillati</taxon>
        <taxon>Actinomycetota</taxon>
        <taxon>Actinomycetes</taxon>
        <taxon>Bifidobacteriales</taxon>
        <taxon>Bifidobacteriaceae</taxon>
        <taxon>Bifidobacterium</taxon>
    </lineage>
</organism>
<dbReference type="Proteomes" id="UP000252530">
    <property type="component" value="Unassembled WGS sequence"/>
</dbReference>
<dbReference type="PANTHER" id="PTHR43553">
    <property type="entry name" value="HEAVY METAL TRANSPORTER"/>
    <property type="match status" value="1"/>
</dbReference>
<dbReference type="RefSeq" id="WP_113860166.1">
    <property type="nucleotide sequence ID" value="NZ_PDCG01000003.1"/>
</dbReference>
<dbReference type="PROSITE" id="PS50893">
    <property type="entry name" value="ABC_TRANSPORTER_2"/>
    <property type="match status" value="1"/>
</dbReference>
<dbReference type="CDD" id="cd03225">
    <property type="entry name" value="ABC_cobalt_CbiO_domain1"/>
    <property type="match status" value="1"/>
</dbReference>
<feature type="domain" description="ABC transporter" evidence="5">
    <location>
        <begin position="3"/>
        <end position="236"/>
    </location>
</feature>
<evidence type="ECO:0000256" key="4">
    <source>
        <dbReference type="ARBA" id="ARBA00022840"/>
    </source>
</evidence>
<keyword evidence="2" id="KW-0813">Transport</keyword>
<keyword evidence="4" id="KW-0067">ATP-binding</keyword>
<keyword evidence="3" id="KW-0547">Nucleotide-binding</keyword>
<dbReference type="Gene3D" id="3.40.50.300">
    <property type="entry name" value="P-loop containing nucleotide triphosphate hydrolases"/>
    <property type="match status" value="1"/>
</dbReference>
<dbReference type="Pfam" id="PF00005">
    <property type="entry name" value="ABC_tran"/>
    <property type="match status" value="1"/>
</dbReference>
<evidence type="ECO:0000256" key="3">
    <source>
        <dbReference type="ARBA" id="ARBA00022741"/>
    </source>
</evidence>
<dbReference type="GO" id="GO:0005524">
    <property type="term" value="F:ATP binding"/>
    <property type="evidence" value="ECO:0007669"/>
    <property type="project" value="UniProtKB-KW"/>
</dbReference>
<evidence type="ECO:0000256" key="2">
    <source>
        <dbReference type="ARBA" id="ARBA00022448"/>
    </source>
</evidence>
<gene>
    <name evidence="6" type="ORF">CRD60_04885</name>
</gene>
<dbReference type="GO" id="GO:0042626">
    <property type="term" value="F:ATPase-coupled transmembrane transporter activity"/>
    <property type="evidence" value="ECO:0007669"/>
    <property type="project" value="TreeGrafter"/>
</dbReference>
<evidence type="ECO:0000259" key="5">
    <source>
        <dbReference type="PROSITE" id="PS50893"/>
    </source>
</evidence>
<dbReference type="InterPro" id="IPR003593">
    <property type="entry name" value="AAA+_ATPase"/>
</dbReference>
<dbReference type="AlphaFoldDB" id="A0A366K9B4"/>
<protein>
    <submittedName>
        <fullName evidence="6">ABC transporter</fullName>
    </submittedName>
</protein>
<comment type="similarity">
    <text evidence="1">Belongs to the ABC transporter superfamily.</text>
</comment>
<dbReference type="InterPro" id="IPR050095">
    <property type="entry name" value="ECF_ABC_transporter_ATP-bd"/>
</dbReference>
<keyword evidence="7" id="KW-1185">Reference proteome</keyword>
<accession>A0A366K9B4</accession>
<dbReference type="OrthoDB" id="9806471at2"/>
<dbReference type="InterPro" id="IPR015856">
    <property type="entry name" value="ABC_transpr_CbiO/EcfA_su"/>
</dbReference>
<dbReference type="GO" id="GO:0016887">
    <property type="term" value="F:ATP hydrolysis activity"/>
    <property type="evidence" value="ECO:0007669"/>
    <property type="project" value="InterPro"/>
</dbReference>
<name>A0A366K9B4_9BIFI</name>
<reference evidence="6 7" key="1">
    <citation type="submission" date="2017-10" db="EMBL/GenBank/DDBJ databases">
        <title>Bifidobacterium xylocopum sp. nov. and Bifidobacterium aemilianum sp. nov., from the carpenter bee (Xylocopa violacea) digestive tract.</title>
        <authorList>
            <person name="Alberoni D."/>
            <person name="Baffoni L."/>
            <person name="Di Gioia D."/>
            <person name="Gaggia F."/>
            <person name="Biavati B."/>
        </authorList>
    </citation>
    <scope>NUCLEOTIDE SEQUENCE [LARGE SCALE GENOMIC DNA]</scope>
    <source>
        <strain evidence="6 7">XV10</strain>
    </source>
</reference>
<dbReference type="GO" id="GO:0043190">
    <property type="term" value="C:ATP-binding cassette (ABC) transporter complex"/>
    <property type="evidence" value="ECO:0007669"/>
    <property type="project" value="TreeGrafter"/>
</dbReference>
<sequence length="269" mass="29536">MKIELQELVHSYPSGDRALDGVNLTFEGQEPVAIIGQNGAGKTTLVKHLNGILRPSSGHVLIDGTDIETASTAKWSAKLGYIFQNPDDQLFLESVRKEFEFGPRQIGMGQEEIDRRMERVADLVGLTGKLDTHPFDLGPTDKKFCTIGAVLMMNTQVVIFDEPTCGQDKAGNERLGRIIAELGRQGRLCIAISHDMKFVSTNFSRVVLMCQGKVLLDGPKDQVFSQESVLKQAYVTPPPLTRVAQESGLDRPVFTVPAFIEAVKDAGQH</sequence>
<dbReference type="InterPro" id="IPR003439">
    <property type="entry name" value="ABC_transporter-like_ATP-bd"/>
</dbReference>
<evidence type="ECO:0000313" key="6">
    <source>
        <dbReference type="EMBL" id="RBP97917.1"/>
    </source>
</evidence>
<dbReference type="EMBL" id="PDCG01000003">
    <property type="protein sequence ID" value="RBP97917.1"/>
    <property type="molecule type" value="Genomic_DNA"/>
</dbReference>
<dbReference type="SUPFAM" id="SSF52540">
    <property type="entry name" value="P-loop containing nucleoside triphosphate hydrolases"/>
    <property type="match status" value="1"/>
</dbReference>
<dbReference type="SMART" id="SM00382">
    <property type="entry name" value="AAA"/>
    <property type="match status" value="1"/>
</dbReference>
<proteinExistence type="inferred from homology"/>
<evidence type="ECO:0000313" key="7">
    <source>
        <dbReference type="Proteomes" id="UP000252530"/>
    </source>
</evidence>
<dbReference type="InterPro" id="IPR027417">
    <property type="entry name" value="P-loop_NTPase"/>
</dbReference>
<comment type="caution">
    <text evidence="6">The sequence shown here is derived from an EMBL/GenBank/DDBJ whole genome shotgun (WGS) entry which is preliminary data.</text>
</comment>
<evidence type="ECO:0000256" key="1">
    <source>
        <dbReference type="ARBA" id="ARBA00005417"/>
    </source>
</evidence>